<dbReference type="Gene3D" id="3.40.33.10">
    <property type="entry name" value="CAP"/>
    <property type="match status" value="1"/>
</dbReference>
<dbReference type="PANTHER" id="PTHR31157">
    <property type="entry name" value="SCP DOMAIN-CONTAINING PROTEIN"/>
    <property type="match status" value="1"/>
</dbReference>
<sequence>MKNLSYTLLTRLLLLLLIQIGLSNTLCAQSRSSANTWTALELKNADTAKDAPYLNDEEKKLIFYMNLVRTNGEKFFNTYFQDFTNAYNQEMQQYRNYNDLRVNRKDKYYRGLEKDLKDVRNLPLFEPDETLTWVAQQHAKDLKKTNKAGHNSSDGRSVKDRITPYYPNRAMAENLAFGFSKGFANICMLLLDKNVNDLGHRKTILSTKNNLKYTGVTIGTHPGYRYCAVMDFISGPAD</sequence>
<reference evidence="2 3" key="1">
    <citation type="journal article" date="1992" name="Int. J. Syst. Bacteriol.">
        <title>Sphingobacterium antarcticus sp. nov. a Psychrotrophic Bacterium from the Soils of Schirmacher Oasis, Antarctica.</title>
        <authorList>
            <person name="Shivaji S."/>
            <person name="Ray M.K."/>
            <person name="Rao N.S."/>
            <person name="Saiserr L."/>
            <person name="Jagannadham M.V."/>
            <person name="Kumar G.S."/>
            <person name="Reddy G."/>
            <person name="Bhargava P.M."/>
        </authorList>
    </citation>
    <scope>NUCLEOTIDE SEQUENCE [LARGE SCALE GENOMIC DNA]</scope>
    <source>
        <strain evidence="2 3">4BY</strain>
    </source>
</reference>
<dbReference type="PANTHER" id="PTHR31157:SF1">
    <property type="entry name" value="SCP DOMAIN-CONTAINING PROTEIN"/>
    <property type="match status" value="1"/>
</dbReference>
<dbReference type="Pfam" id="PF00188">
    <property type="entry name" value="CAP"/>
    <property type="match status" value="1"/>
</dbReference>
<name>A0A081PH73_9SPHI</name>
<organism evidence="2 3">
    <name type="scientific">Pedobacter antarcticus 4BY</name>
    <dbReference type="NCBI Taxonomy" id="1358423"/>
    <lineage>
        <taxon>Bacteria</taxon>
        <taxon>Pseudomonadati</taxon>
        <taxon>Bacteroidota</taxon>
        <taxon>Sphingobacteriia</taxon>
        <taxon>Sphingobacteriales</taxon>
        <taxon>Sphingobacteriaceae</taxon>
        <taxon>Pedobacter</taxon>
    </lineage>
</organism>
<feature type="domain" description="SCP" evidence="1">
    <location>
        <begin position="97"/>
        <end position="231"/>
    </location>
</feature>
<dbReference type="SUPFAM" id="SSF55797">
    <property type="entry name" value="PR-1-like"/>
    <property type="match status" value="1"/>
</dbReference>
<dbReference type="eggNOG" id="COG2340">
    <property type="taxonomic scope" value="Bacteria"/>
</dbReference>
<protein>
    <submittedName>
        <fullName evidence="2">Allergen V5/TPX-1 family protein</fullName>
    </submittedName>
</protein>
<dbReference type="CDD" id="cd05379">
    <property type="entry name" value="CAP_bacterial"/>
    <property type="match status" value="1"/>
</dbReference>
<dbReference type="OrthoDB" id="7550377at2"/>
<keyword evidence="3" id="KW-1185">Reference proteome</keyword>
<dbReference type="InterPro" id="IPR035940">
    <property type="entry name" value="CAP_sf"/>
</dbReference>
<dbReference type="EMBL" id="JNFF01000051">
    <property type="protein sequence ID" value="KEQ30046.1"/>
    <property type="molecule type" value="Genomic_DNA"/>
</dbReference>
<dbReference type="InterPro" id="IPR014044">
    <property type="entry name" value="CAP_dom"/>
</dbReference>
<proteinExistence type="predicted"/>
<gene>
    <name evidence="2" type="ORF">N180_11740</name>
</gene>
<dbReference type="RefSeq" id="WP_037440522.1">
    <property type="nucleotide sequence ID" value="NZ_JNFF01000051.1"/>
</dbReference>
<dbReference type="Proteomes" id="UP000028007">
    <property type="component" value="Unassembled WGS sequence"/>
</dbReference>
<accession>A0A081PH73</accession>
<evidence type="ECO:0000313" key="3">
    <source>
        <dbReference type="Proteomes" id="UP000028007"/>
    </source>
</evidence>
<evidence type="ECO:0000259" key="1">
    <source>
        <dbReference type="Pfam" id="PF00188"/>
    </source>
</evidence>
<comment type="caution">
    <text evidence="2">The sequence shown here is derived from an EMBL/GenBank/DDBJ whole genome shotgun (WGS) entry which is preliminary data.</text>
</comment>
<dbReference type="AlphaFoldDB" id="A0A081PH73"/>
<evidence type="ECO:0000313" key="2">
    <source>
        <dbReference type="EMBL" id="KEQ30046.1"/>
    </source>
</evidence>